<dbReference type="Proteomes" id="UP000461730">
    <property type="component" value="Unassembled WGS sequence"/>
</dbReference>
<reference evidence="1 2" key="1">
    <citation type="submission" date="2019-12" db="EMBL/GenBank/DDBJ databases">
        <title>Chitinophaga sp. strain ysch24 (GDMCC 1.1355), whole genome shotgun sequence.</title>
        <authorList>
            <person name="Zhang X."/>
        </authorList>
    </citation>
    <scope>NUCLEOTIDE SEQUENCE [LARGE SCALE GENOMIC DNA]</scope>
    <source>
        <strain evidence="2">ysch24</strain>
    </source>
</reference>
<keyword evidence="2" id="KW-1185">Reference proteome</keyword>
<evidence type="ECO:0000313" key="2">
    <source>
        <dbReference type="Proteomes" id="UP000461730"/>
    </source>
</evidence>
<evidence type="ECO:0000313" key="1">
    <source>
        <dbReference type="EMBL" id="MVT08787.1"/>
    </source>
</evidence>
<sequence>MQENENITVYYKGHLIFGEEPPADGLLMRESAHALQETKADVVYDELQISPNPWRNGNLTLHMPYSLTGKIVSVRIINAAGVNVYQTRAVNINRVVKLQINKQLVAGICFLQVNDLPAGKLVIAR</sequence>
<name>A0A7K1U350_9BACT</name>
<evidence type="ECO:0008006" key="3">
    <source>
        <dbReference type="Google" id="ProtNLM"/>
    </source>
</evidence>
<organism evidence="1 2">
    <name type="scientific">Chitinophaga tropicalis</name>
    <dbReference type="NCBI Taxonomy" id="2683588"/>
    <lineage>
        <taxon>Bacteria</taxon>
        <taxon>Pseudomonadati</taxon>
        <taxon>Bacteroidota</taxon>
        <taxon>Chitinophagia</taxon>
        <taxon>Chitinophagales</taxon>
        <taxon>Chitinophagaceae</taxon>
        <taxon>Chitinophaga</taxon>
    </lineage>
</organism>
<dbReference type="RefSeq" id="WP_157306211.1">
    <property type="nucleotide sequence ID" value="NZ_WRXN01000004.1"/>
</dbReference>
<dbReference type="EMBL" id="WRXN01000004">
    <property type="protein sequence ID" value="MVT08787.1"/>
    <property type="molecule type" value="Genomic_DNA"/>
</dbReference>
<accession>A0A7K1U350</accession>
<comment type="caution">
    <text evidence="1">The sequence shown here is derived from an EMBL/GenBank/DDBJ whole genome shotgun (WGS) entry which is preliminary data.</text>
</comment>
<proteinExistence type="predicted"/>
<gene>
    <name evidence="1" type="ORF">GO493_10985</name>
</gene>
<dbReference type="AlphaFoldDB" id="A0A7K1U350"/>
<protein>
    <recommendedName>
        <fullName evidence="3">Secretion system C-terminal sorting domain-containing protein</fullName>
    </recommendedName>
</protein>